<dbReference type="InterPro" id="IPR044925">
    <property type="entry name" value="His-Me_finger_sf"/>
</dbReference>
<name>A0A1P8KL64_9BACT</name>
<dbReference type="GO" id="GO:0016787">
    <property type="term" value="F:hydrolase activity"/>
    <property type="evidence" value="ECO:0007669"/>
    <property type="project" value="UniProtKB-KW"/>
</dbReference>
<dbReference type="PANTHER" id="PTHR33607">
    <property type="entry name" value="ENDONUCLEASE-1"/>
    <property type="match status" value="1"/>
</dbReference>
<evidence type="ECO:0000256" key="2">
    <source>
        <dbReference type="ARBA" id="ARBA00022722"/>
    </source>
</evidence>
<dbReference type="OrthoDB" id="9800417at2"/>
<comment type="similarity">
    <text evidence="1">Belongs to the EndA/NucM nuclease family.</text>
</comment>
<dbReference type="GO" id="GO:0004518">
    <property type="term" value="F:nuclease activity"/>
    <property type="evidence" value="ECO:0007669"/>
    <property type="project" value="UniProtKB-KW"/>
</dbReference>
<dbReference type="RefSeq" id="WP_076085319.1">
    <property type="nucleotide sequence ID" value="NZ_CP019070.1"/>
</dbReference>
<dbReference type="STRING" id="1850254.LPB137_05175"/>
<dbReference type="KEGG" id="alp:LPB137_05175"/>
<sequence>MYFIACPFFKIFSYNREHVMPAHNFGKHLPCWNKGGRKACRRDNTFSVMESDMHNLVPSIGEVNGDRSNYRFASNNPRIGQYGNCEFEVSFKTKRAYPKKEIRGDIARIYFYMSDKYNIRLSKQERRLMEVWNKQDPVDNWERIKNKRVFKLQGTINKFIK</sequence>
<evidence type="ECO:0000256" key="3">
    <source>
        <dbReference type="ARBA" id="ARBA00022801"/>
    </source>
</evidence>
<dbReference type="Proteomes" id="UP000186074">
    <property type="component" value="Chromosome"/>
</dbReference>
<protein>
    <submittedName>
        <fullName evidence="4">Uncharacterized protein</fullName>
    </submittedName>
</protein>
<accession>A0A1P8KL64</accession>
<dbReference type="SUPFAM" id="SSF54060">
    <property type="entry name" value="His-Me finger endonucleases"/>
    <property type="match status" value="1"/>
</dbReference>
<proteinExistence type="inferred from homology"/>
<dbReference type="AlphaFoldDB" id="A0A1P8KL64"/>
<evidence type="ECO:0000256" key="1">
    <source>
        <dbReference type="ARBA" id="ARBA00006429"/>
    </source>
</evidence>
<organism evidence="4 5">
    <name type="scientific">Poseidonibacter parvus</name>
    <dbReference type="NCBI Taxonomy" id="1850254"/>
    <lineage>
        <taxon>Bacteria</taxon>
        <taxon>Pseudomonadati</taxon>
        <taxon>Campylobacterota</taxon>
        <taxon>Epsilonproteobacteria</taxon>
        <taxon>Campylobacterales</taxon>
        <taxon>Arcobacteraceae</taxon>
        <taxon>Poseidonibacter</taxon>
    </lineage>
</organism>
<dbReference type="InterPro" id="IPR007346">
    <property type="entry name" value="Endonuclease-I"/>
</dbReference>
<keyword evidence="3" id="KW-0378">Hydrolase</keyword>
<gene>
    <name evidence="4" type="ORF">LPB137_05175</name>
</gene>
<evidence type="ECO:0000313" key="4">
    <source>
        <dbReference type="EMBL" id="APW65281.1"/>
    </source>
</evidence>
<dbReference type="PANTHER" id="PTHR33607:SF2">
    <property type="entry name" value="ENDONUCLEASE-1"/>
    <property type="match status" value="1"/>
</dbReference>
<evidence type="ECO:0000313" key="5">
    <source>
        <dbReference type="Proteomes" id="UP000186074"/>
    </source>
</evidence>
<dbReference type="Pfam" id="PF04231">
    <property type="entry name" value="Endonuclease_1"/>
    <property type="match status" value="1"/>
</dbReference>
<keyword evidence="2" id="KW-0540">Nuclease</keyword>
<keyword evidence="5" id="KW-1185">Reference proteome</keyword>
<reference evidence="4 5" key="1">
    <citation type="submission" date="2017-01" db="EMBL/GenBank/DDBJ databases">
        <title>Genome sequencing of Arcobacter sp. LPB0137.</title>
        <authorList>
            <person name="Lee G.-W."/>
            <person name="Yi H."/>
        </authorList>
    </citation>
    <scope>NUCLEOTIDE SEQUENCE [LARGE SCALE GENOMIC DNA]</scope>
    <source>
        <strain evidence="4 5">LPB0137</strain>
    </source>
</reference>
<dbReference type="EMBL" id="CP019070">
    <property type="protein sequence ID" value="APW65281.1"/>
    <property type="molecule type" value="Genomic_DNA"/>
</dbReference>